<evidence type="ECO:0000313" key="3">
    <source>
        <dbReference type="Proteomes" id="UP000260665"/>
    </source>
</evidence>
<proteinExistence type="predicted"/>
<evidence type="ECO:0000259" key="1">
    <source>
        <dbReference type="PROSITE" id="PS50914"/>
    </source>
</evidence>
<dbReference type="Pfam" id="PF04972">
    <property type="entry name" value="BON"/>
    <property type="match status" value="1"/>
</dbReference>
<protein>
    <recommendedName>
        <fullName evidence="1">BON domain-containing protein</fullName>
    </recommendedName>
</protein>
<dbReference type="Proteomes" id="UP000260665">
    <property type="component" value="Unassembled WGS sequence"/>
</dbReference>
<name>A0A3E1R6S2_9BURK</name>
<sequence length="80" mass="9251">MMRTDAELKADLMERIDSLPSINKADIEVFVDHGEVTLNGHVDTYQTRFQVERTARRVQGMRALQIKIKPTETIHKRGSR</sequence>
<gene>
    <name evidence="2" type="ORF">DIC66_21340</name>
</gene>
<dbReference type="RefSeq" id="WP_117180209.1">
    <property type="nucleotide sequence ID" value="NZ_QFZK01000028.1"/>
</dbReference>
<dbReference type="OrthoDB" id="870892at2"/>
<evidence type="ECO:0000313" key="2">
    <source>
        <dbReference type="EMBL" id="RFO94881.1"/>
    </source>
</evidence>
<dbReference type="EMBL" id="QFZK01000028">
    <property type="protein sequence ID" value="RFO94881.1"/>
    <property type="molecule type" value="Genomic_DNA"/>
</dbReference>
<reference evidence="2 3" key="1">
    <citation type="submission" date="2018-05" db="EMBL/GenBank/DDBJ databases">
        <title>Rhodoferax soyangensis sp.nov., isolated from an oligotrophic freshwater lake.</title>
        <authorList>
            <person name="Park M."/>
        </authorList>
    </citation>
    <scope>NUCLEOTIDE SEQUENCE [LARGE SCALE GENOMIC DNA]</scope>
    <source>
        <strain evidence="2 3">IMCC26218</strain>
    </source>
</reference>
<organism evidence="2 3">
    <name type="scientific">Rhodoferax lacus</name>
    <dbReference type="NCBI Taxonomy" id="2184758"/>
    <lineage>
        <taxon>Bacteria</taxon>
        <taxon>Pseudomonadati</taxon>
        <taxon>Pseudomonadota</taxon>
        <taxon>Betaproteobacteria</taxon>
        <taxon>Burkholderiales</taxon>
        <taxon>Comamonadaceae</taxon>
        <taxon>Rhodoferax</taxon>
    </lineage>
</organism>
<feature type="domain" description="BON" evidence="1">
    <location>
        <begin position="4"/>
        <end position="72"/>
    </location>
</feature>
<dbReference type="Gene3D" id="3.30.1340.30">
    <property type="match status" value="1"/>
</dbReference>
<dbReference type="InterPro" id="IPR007055">
    <property type="entry name" value="BON_dom"/>
</dbReference>
<keyword evidence="3" id="KW-1185">Reference proteome</keyword>
<dbReference type="AlphaFoldDB" id="A0A3E1R6S2"/>
<comment type="caution">
    <text evidence="2">The sequence shown here is derived from an EMBL/GenBank/DDBJ whole genome shotgun (WGS) entry which is preliminary data.</text>
</comment>
<accession>A0A3E1R6S2</accession>
<dbReference type="PROSITE" id="PS50914">
    <property type="entry name" value="BON"/>
    <property type="match status" value="1"/>
</dbReference>